<comment type="subcellular location">
    <subcellularLocation>
        <location evidence="1">Secreted</location>
    </subcellularLocation>
</comment>
<evidence type="ECO:0000256" key="5">
    <source>
        <dbReference type="ARBA" id="ARBA00022737"/>
    </source>
</evidence>
<organism evidence="10 11">
    <name type="scientific">Suricata suricatta</name>
    <name type="common">Meerkat</name>
    <dbReference type="NCBI Taxonomy" id="37032"/>
    <lineage>
        <taxon>Eukaryota</taxon>
        <taxon>Metazoa</taxon>
        <taxon>Chordata</taxon>
        <taxon>Craniata</taxon>
        <taxon>Vertebrata</taxon>
        <taxon>Euteleostomi</taxon>
        <taxon>Mammalia</taxon>
        <taxon>Eutheria</taxon>
        <taxon>Laurasiatheria</taxon>
        <taxon>Carnivora</taxon>
        <taxon>Feliformia</taxon>
        <taxon>Herpestidae</taxon>
        <taxon>Suricata</taxon>
    </lineage>
</organism>
<evidence type="ECO:0000256" key="6">
    <source>
        <dbReference type="ARBA" id="ARBA00023157"/>
    </source>
</evidence>
<sequence>GRTCDFPEIKHGNIYDEDRYKQAFPAALGKYFYYSCDHSFASPSQSLWTKITCTEEGWSPTPKCLRQCFFPWVENGHSASSGQTHQEGDTVTIVCGTGYRLLNSQNNITCTERGWSIPPKCSSIDPNRKCGPPPSIDNGDITSFPLATYPPGSSVEYKCQSFYELQGNSQIVCRHGQWSEPPKCLDACVISEEIMDKHNIQLRWSPQKKVYSKTGDMIEFECKAGYHKKTSYYTFRVTCQDGKLAYPTCVKTDG</sequence>
<evidence type="ECO:0000256" key="2">
    <source>
        <dbReference type="ARBA" id="ARBA00022525"/>
    </source>
</evidence>
<keyword evidence="2" id="KW-0964">Secreted</keyword>
<dbReference type="OMA" id="SCDHSFA"/>
<dbReference type="SUPFAM" id="SSF57535">
    <property type="entry name" value="Complement control module/SCR domain"/>
    <property type="match status" value="4"/>
</dbReference>
<dbReference type="PANTHER" id="PTHR45785:SF12">
    <property type="entry name" value="COMPLEMENT FACTOR H-RELATED PROTEIN 1-RELATED"/>
    <property type="match status" value="1"/>
</dbReference>
<dbReference type="AlphaFoldDB" id="A0A673VDJ7"/>
<dbReference type="GO" id="GO:0001851">
    <property type="term" value="F:complement component C3b binding"/>
    <property type="evidence" value="ECO:0007669"/>
    <property type="project" value="TreeGrafter"/>
</dbReference>
<evidence type="ECO:0000256" key="7">
    <source>
        <dbReference type="ARBA" id="ARBA00023180"/>
    </source>
</evidence>
<dbReference type="FunFam" id="2.10.70.10:FF:000054">
    <property type="entry name" value="Complement inhibitory factor H"/>
    <property type="match status" value="1"/>
</dbReference>
<dbReference type="Pfam" id="PF00084">
    <property type="entry name" value="Sushi"/>
    <property type="match status" value="4"/>
</dbReference>
<reference evidence="10 11" key="1">
    <citation type="submission" date="2019-05" db="EMBL/GenBank/DDBJ databases">
        <title>A Chromosome-scale Meerkat (S. suricatta) Genome Assembly.</title>
        <authorList>
            <person name="Dudchenko O."/>
            <person name="Lieberman Aiden E."/>
            <person name="Tung J."/>
            <person name="Barreiro L.B."/>
            <person name="Clutton-Brock T.H."/>
        </authorList>
    </citation>
    <scope>NUCLEOTIDE SEQUENCE [LARGE SCALE GENOMIC DNA]</scope>
</reference>
<protein>
    <recommendedName>
        <fullName evidence="9">Sushi domain-containing protein</fullName>
    </recommendedName>
</protein>
<keyword evidence="7" id="KW-0325">Glycoprotein</keyword>
<dbReference type="SMART" id="SM00032">
    <property type="entry name" value="CCP"/>
    <property type="match status" value="4"/>
</dbReference>
<dbReference type="InterPro" id="IPR051503">
    <property type="entry name" value="ComplSys_Reg/VirEntry_Med"/>
</dbReference>
<keyword evidence="3 8" id="KW-0768">Sushi</keyword>
<dbReference type="Proteomes" id="UP000472268">
    <property type="component" value="Chromosome 3"/>
</dbReference>
<gene>
    <name evidence="10" type="primary">LOC115286676</name>
</gene>
<dbReference type="Gene3D" id="2.10.70.10">
    <property type="entry name" value="Complement Module, domain 1"/>
    <property type="match status" value="4"/>
</dbReference>
<evidence type="ECO:0000256" key="8">
    <source>
        <dbReference type="PROSITE-ProRule" id="PRU00302"/>
    </source>
</evidence>
<keyword evidence="5" id="KW-0677">Repeat</keyword>
<dbReference type="GO" id="GO:0005615">
    <property type="term" value="C:extracellular space"/>
    <property type="evidence" value="ECO:0007669"/>
    <property type="project" value="TreeGrafter"/>
</dbReference>
<comment type="caution">
    <text evidence="8">Lacks conserved residue(s) required for the propagation of feature annotation.</text>
</comment>
<feature type="disulfide bond" evidence="8">
    <location>
        <begin position="130"/>
        <end position="173"/>
    </location>
</feature>
<dbReference type="CDD" id="cd00033">
    <property type="entry name" value="CCP"/>
    <property type="match status" value="2"/>
</dbReference>
<accession>A0A673VDJ7</accession>
<evidence type="ECO:0000256" key="4">
    <source>
        <dbReference type="ARBA" id="ARBA00022729"/>
    </source>
</evidence>
<dbReference type="InterPro" id="IPR000436">
    <property type="entry name" value="Sushi_SCR_CCP_dom"/>
</dbReference>
<feature type="domain" description="Sushi" evidence="9">
    <location>
        <begin position="66"/>
        <end position="123"/>
    </location>
</feature>
<dbReference type="PROSITE" id="PS50923">
    <property type="entry name" value="SUSHI"/>
    <property type="match status" value="2"/>
</dbReference>
<dbReference type="FunFam" id="2.10.70.10:FF:000026">
    <property type="entry name" value="Complement inhibitory factor H"/>
    <property type="match status" value="1"/>
</dbReference>
<dbReference type="PANTHER" id="PTHR45785">
    <property type="entry name" value="COMPLEMENT FACTOR H-RELATED"/>
    <property type="match status" value="1"/>
</dbReference>
<dbReference type="FunFam" id="2.10.70.10:FF:000060">
    <property type="entry name" value="Complement inhibitory factor H"/>
    <property type="match status" value="1"/>
</dbReference>
<name>A0A673VDJ7_SURSU</name>
<keyword evidence="4" id="KW-0732">Signal</keyword>
<evidence type="ECO:0000313" key="11">
    <source>
        <dbReference type="Proteomes" id="UP000472268"/>
    </source>
</evidence>
<dbReference type="InterPro" id="IPR035976">
    <property type="entry name" value="Sushi/SCR/CCP_sf"/>
</dbReference>
<reference evidence="10" key="2">
    <citation type="submission" date="2025-08" db="UniProtKB">
        <authorList>
            <consortium name="Ensembl"/>
        </authorList>
    </citation>
    <scope>IDENTIFICATION</scope>
</reference>
<reference evidence="10" key="3">
    <citation type="submission" date="2025-09" db="UniProtKB">
        <authorList>
            <consortium name="Ensembl"/>
        </authorList>
    </citation>
    <scope>IDENTIFICATION</scope>
</reference>
<evidence type="ECO:0000256" key="3">
    <source>
        <dbReference type="ARBA" id="ARBA00022659"/>
    </source>
</evidence>
<evidence type="ECO:0000259" key="9">
    <source>
        <dbReference type="PROSITE" id="PS50923"/>
    </source>
</evidence>
<evidence type="ECO:0000313" key="10">
    <source>
        <dbReference type="Ensembl" id="ENSSSUP00005031671.1"/>
    </source>
</evidence>
<keyword evidence="6 8" id="KW-1015">Disulfide bond</keyword>
<evidence type="ECO:0000256" key="1">
    <source>
        <dbReference type="ARBA" id="ARBA00004613"/>
    </source>
</evidence>
<proteinExistence type="predicted"/>
<dbReference type="GO" id="GO:0006956">
    <property type="term" value="P:complement activation"/>
    <property type="evidence" value="ECO:0007669"/>
    <property type="project" value="TreeGrafter"/>
</dbReference>
<dbReference type="Ensembl" id="ENSSSUT00005036131.1">
    <property type="protein sequence ID" value="ENSSSUP00005031671.1"/>
    <property type="gene ID" value="ENSSSUG00005020444.1"/>
</dbReference>
<keyword evidence="11" id="KW-1185">Reference proteome</keyword>
<feature type="domain" description="Sushi" evidence="9">
    <location>
        <begin position="128"/>
        <end position="186"/>
    </location>
</feature>